<dbReference type="AlphaFoldDB" id="A0A7C8ZJ04"/>
<evidence type="ECO:0000256" key="2">
    <source>
        <dbReference type="ARBA" id="ARBA00022679"/>
    </source>
</evidence>
<evidence type="ECO:0000256" key="3">
    <source>
        <dbReference type="ARBA" id="ARBA00023315"/>
    </source>
</evidence>
<evidence type="ECO:0000313" key="4">
    <source>
        <dbReference type="EMBL" id="MBA4643817.1"/>
    </source>
</evidence>
<dbReference type="EMBL" id="GISG01135362">
    <property type="protein sequence ID" value="MBA4643817.1"/>
    <property type="molecule type" value="Transcribed_RNA"/>
</dbReference>
<reference evidence="4" key="1">
    <citation type="journal article" date="2013" name="J. Plant Res.">
        <title>Effect of fungi and light on seed germination of three Opuntia species from semiarid lands of central Mexico.</title>
        <authorList>
            <person name="Delgado-Sanchez P."/>
            <person name="Jimenez-Bremont J.F."/>
            <person name="Guerrero-Gonzalez Mde L."/>
            <person name="Flores J."/>
        </authorList>
    </citation>
    <scope>NUCLEOTIDE SEQUENCE</scope>
    <source>
        <tissue evidence="4">Cladode</tissue>
    </source>
</reference>
<dbReference type="GO" id="GO:0019432">
    <property type="term" value="P:triglyceride biosynthetic process"/>
    <property type="evidence" value="ECO:0007669"/>
    <property type="project" value="UniProtKB-ARBA"/>
</dbReference>
<dbReference type="CDD" id="cd07987">
    <property type="entry name" value="LPLAT_MGAT-like"/>
    <property type="match status" value="1"/>
</dbReference>
<dbReference type="PANTHER" id="PTHR22753:SF24">
    <property type="entry name" value="ESTERASE_LIPASE_THIOESTERASE FAMILY PROTEIN"/>
    <property type="match status" value="1"/>
</dbReference>
<comment type="similarity">
    <text evidence="1">Belongs to the diacylglycerol acyltransferase family.</text>
</comment>
<dbReference type="PANTHER" id="PTHR22753">
    <property type="entry name" value="TRANSMEMBRANE PROTEIN 68"/>
    <property type="match status" value="1"/>
</dbReference>
<reference evidence="4" key="2">
    <citation type="submission" date="2020-07" db="EMBL/GenBank/DDBJ databases">
        <authorList>
            <person name="Vera ALvarez R."/>
            <person name="Arias-Moreno D.M."/>
            <person name="Jimenez-Jacinto V."/>
            <person name="Jimenez-Bremont J.F."/>
            <person name="Swaminathan K."/>
            <person name="Moose S.P."/>
            <person name="Guerrero-Gonzalez M.L."/>
            <person name="Marino-Ramirez L."/>
            <person name="Landsman D."/>
            <person name="Rodriguez-Kessler M."/>
            <person name="Delgado-Sanchez P."/>
        </authorList>
    </citation>
    <scope>NUCLEOTIDE SEQUENCE</scope>
    <source>
        <tissue evidence="4">Cladode</tissue>
    </source>
</reference>
<keyword evidence="2 4" id="KW-0808">Transferase</keyword>
<accession>A0A7C8ZJ04</accession>
<organism evidence="4">
    <name type="scientific">Opuntia streptacantha</name>
    <name type="common">Prickly pear cactus</name>
    <name type="synonym">Opuntia cardona</name>
    <dbReference type="NCBI Taxonomy" id="393608"/>
    <lineage>
        <taxon>Eukaryota</taxon>
        <taxon>Viridiplantae</taxon>
        <taxon>Streptophyta</taxon>
        <taxon>Embryophyta</taxon>
        <taxon>Tracheophyta</taxon>
        <taxon>Spermatophyta</taxon>
        <taxon>Magnoliopsida</taxon>
        <taxon>eudicotyledons</taxon>
        <taxon>Gunneridae</taxon>
        <taxon>Pentapetalae</taxon>
        <taxon>Caryophyllales</taxon>
        <taxon>Cactineae</taxon>
        <taxon>Cactaceae</taxon>
        <taxon>Opuntioideae</taxon>
        <taxon>Opuntia</taxon>
    </lineage>
</organism>
<evidence type="ECO:0000256" key="1">
    <source>
        <dbReference type="ARBA" id="ARBA00005420"/>
    </source>
</evidence>
<dbReference type="InterPro" id="IPR007130">
    <property type="entry name" value="DAGAT"/>
</dbReference>
<protein>
    <submittedName>
        <fullName evidence="4">Diacylglycerol O-acyltransferase</fullName>
        <ecNumber evidence="4">2.3.1.20</ecNumber>
    </submittedName>
</protein>
<dbReference type="GO" id="GO:0016020">
    <property type="term" value="C:membrane"/>
    <property type="evidence" value="ECO:0007669"/>
    <property type="project" value="TreeGrafter"/>
</dbReference>
<dbReference type="Pfam" id="PF03982">
    <property type="entry name" value="DAGAT"/>
    <property type="match status" value="1"/>
</dbReference>
<name>A0A7C8ZJ04_OPUST</name>
<dbReference type="EC" id="2.3.1.20" evidence="4"/>
<keyword evidence="3 4" id="KW-0012">Acyltransferase</keyword>
<sequence>MLSTFKNGKVVRGLAGIPTEGPVLLVGYHMLMGLELYPLVKNFVIEKNILLRGLAHPMLFARLNEDQVDLSAFDTFRLMGAVPVTASNFYKLLSSGSHVLLYPGGMREALHKRGEEYQLIWPERSEFVRMAARFGAKIIPFGVVGEDDICELVADFEDQMKIPYLKERVEKGRTQLIRVRTDMEGEVANEVGYLPILVPKFPGRFYYLFGKPIDTAGLKQELKNRDKAREMYLHVKSEVEHCISYLKEKREKDPYRSLAARTLYQTTHGWTSEVPTFDI</sequence>
<dbReference type="GO" id="GO:0004144">
    <property type="term" value="F:diacylglycerol O-acyltransferase activity"/>
    <property type="evidence" value="ECO:0007669"/>
    <property type="project" value="UniProtKB-EC"/>
</dbReference>
<proteinExistence type="inferred from homology"/>